<dbReference type="EMBL" id="CP045901">
    <property type="protein sequence ID" value="QQP37246.1"/>
    <property type="molecule type" value="Genomic_DNA"/>
</dbReference>
<gene>
    <name evidence="1" type="ORF">FKW44_017452</name>
</gene>
<evidence type="ECO:0000313" key="1">
    <source>
        <dbReference type="EMBL" id="QQP37246.1"/>
    </source>
</evidence>
<keyword evidence="2" id="KW-1185">Reference proteome</keyword>
<protein>
    <submittedName>
        <fullName evidence="1">Uncharacterized protein</fullName>
    </submittedName>
</protein>
<name>A0A7T8GTH3_CALRO</name>
<reference evidence="2" key="1">
    <citation type="submission" date="2021-01" db="EMBL/GenBank/DDBJ databases">
        <title>Caligus Genome Assembly.</title>
        <authorList>
            <person name="Gallardo-Escarate C."/>
        </authorList>
    </citation>
    <scope>NUCLEOTIDE SEQUENCE [LARGE SCALE GENOMIC DNA]</scope>
</reference>
<proteinExistence type="predicted"/>
<dbReference type="Proteomes" id="UP000595437">
    <property type="component" value="Chromosome 12"/>
</dbReference>
<accession>A0A7T8GTH3</accession>
<organism evidence="1 2">
    <name type="scientific">Caligus rogercresseyi</name>
    <name type="common">Sea louse</name>
    <dbReference type="NCBI Taxonomy" id="217165"/>
    <lineage>
        <taxon>Eukaryota</taxon>
        <taxon>Metazoa</taxon>
        <taxon>Ecdysozoa</taxon>
        <taxon>Arthropoda</taxon>
        <taxon>Crustacea</taxon>
        <taxon>Multicrustacea</taxon>
        <taxon>Hexanauplia</taxon>
        <taxon>Copepoda</taxon>
        <taxon>Siphonostomatoida</taxon>
        <taxon>Caligidae</taxon>
        <taxon>Caligus</taxon>
    </lineage>
</organism>
<sequence length="57" mass="6415">MPHYCAWRGSRVLWPRVWNPNTPSLCLAGQNVLWPRVRNPNTPSLCLAGPESSLAED</sequence>
<evidence type="ECO:0000313" key="2">
    <source>
        <dbReference type="Proteomes" id="UP000595437"/>
    </source>
</evidence>
<dbReference type="AlphaFoldDB" id="A0A7T8GTH3"/>